<gene>
    <name evidence="2" type="ORF">R1flu_011854</name>
</gene>
<dbReference type="Proteomes" id="UP001605036">
    <property type="component" value="Unassembled WGS sequence"/>
</dbReference>
<evidence type="ECO:0000313" key="2">
    <source>
        <dbReference type="EMBL" id="KAL2644267.1"/>
    </source>
</evidence>
<reference evidence="2 3" key="1">
    <citation type="submission" date="2024-09" db="EMBL/GenBank/DDBJ databases">
        <title>Chromosome-scale assembly of Riccia fluitans.</title>
        <authorList>
            <person name="Paukszto L."/>
            <person name="Sawicki J."/>
            <person name="Karawczyk K."/>
            <person name="Piernik-Szablinska J."/>
            <person name="Szczecinska M."/>
            <person name="Mazdziarz M."/>
        </authorList>
    </citation>
    <scope>NUCLEOTIDE SEQUENCE [LARGE SCALE GENOMIC DNA]</scope>
    <source>
        <strain evidence="2">Rf_01</strain>
        <tissue evidence="2">Aerial parts of the thallus</tissue>
    </source>
</reference>
<evidence type="ECO:0000313" key="3">
    <source>
        <dbReference type="Proteomes" id="UP001605036"/>
    </source>
</evidence>
<dbReference type="PANTHER" id="PTHR34724:SF2">
    <property type="entry name" value="OS12G0596101 PROTEIN"/>
    <property type="match status" value="1"/>
</dbReference>
<comment type="caution">
    <text evidence="2">The sequence shown here is derived from an EMBL/GenBank/DDBJ whole genome shotgun (WGS) entry which is preliminary data.</text>
</comment>
<keyword evidence="3" id="KW-1185">Reference proteome</keyword>
<dbReference type="AlphaFoldDB" id="A0ABD1ZD53"/>
<organism evidence="2 3">
    <name type="scientific">Riccia fluitans</name>
    <dbReference type="NCBI Taxonomy" id="41844"/>
    <lineage>
        <taxon>Eukaryota</taxon>
        <taxon>Viridiplantae</taxon>
        <taxon>Streptophyta</taxon>
        <taxon>Embryophyta</taxon>
        <taxon>Marchantiophyta</taxon>
        <taxon>Marchantiopsida</taxon>
        <taxon>Marchantiidae</taxon>
        <taxon>Marchantiales</taxon>
        <taxon>Ricciaceae</taxon>
        <taxon>Riccia</taxon>
    </lineage>
</organism>
<accession>A0ABD1ZD53</accession>
<feature type="region of interest" description="Disordered" evidence="1">
    <location>
        <begin position="46"/>
        <end position="71"/>
    </location>
</feature>
<sequence length="71" mass="7459">MCYPVKCSTCSKTTWAGCGRHVPSVYANVPAGQACTCKPWPGVELPKKENSSDAKTETNATPTPEAGSVTK</sequence>
<protein>
    <submittedName>
        <fullName evidence="2">Uncharacterized protein</fullName>
    </submittedName>
</protein>
<dbReference type="EMBL" id="JBHFFA010000002">
    <property type="protein sequence ID" value="KAL2644267.1"/>
    <property type="molecule type" value="Genomic_DNA"/>
</dbReference>
<feature type="compositionally biased region" description="Basic and acidic residues" evidence="1">
    <location>
        <begin position="46"/>
        <end position="56"/>
    </location>
</feature>
<evidence type="ECO:0000256" key="1">
    <source>
        <dbReference type="SAM" id="MobiDB-lite"/>
    </source>
</evidence>
<proteinExistence type="predicted"/>
<dbReference type="PROSITE" id="PS51257">
    <property type="entry name" value="PROKAR_LIPOPROTEIN"/>
    <property type="match status" value="1"/>
</dbReference>
<name>A0ABD1ZD53_9MARC</name>
<dbReference type="PANTHER" id="PTHR34724">
    <property type="entry name" value="OS12G0596101 PROTEIN"/>
    <property type="match status" value="1"/>
</dbReference>